<sequence>MTRLGGRGWAEESTSPLDYLRQPSRRLGWTDDGRTVLALYQLESRGGEDLAGLEMRLVGLALKVGVLVRRAGFGISN</sequence>
<name>A0A7W5JSD1_9ACTN</name>
<evidence type="ECO:0000313" key="1">
    <source>
        <dbReference type="EMBL" id="MBB3325484.1"/>
    </source>
</evidence>
<protein>
    <submittedName>
        <fullName evidence="1">Uncharacterized protein</fullName>
    </submittedName>
</protein>
<dbReference type="EMBL" id="JACHZG010000001">
    <property type="protein sequence ID" value="MBB3325484.1"/>
    <property type="molecule type" value="Genomic_DNA"/>
</dbReference>
<comment type="caution">
    <text evidence="1">The sequence shown here is derived from an EMBL/GenBank/DDBJ whole genome shotgun (WGS) entry which is preliminary data.</text>
</comment>
<organism evidence="1 2">
    <name type="scientific">Microlunatus antarcticus</name>
    <dbReference type="NCBI Taxonomy" id="53388"/>
    <lineage>
        <taxon>Bacteria</taxon>
        <taxon>Bacillati</taxon>
        <taxon>Actinomycetota</taxon>
        <taxon>Actinomycetes</taxon>
        <taxon>Propionibacteriales</taxon>
        <taxon>Propionibacteriaceae</taxon>
        <taxon>Microlunatus</taxon>
    </lineage>
</organism>
<gene>
    <name evidence="1" type="ORF">FHX39_000428</name>
</gene>
<dbReference type="AlphaFoldDB" id="A0A7W5JSD1"/>
<dbReference type="Proteomes" id="UP000565572">
    <property type="component" value="Unassembled WGS sequence"/>
</dbReference>
<keyword evidence="2" id="KW-1185">Reference proteome</keyword>
<evidence type="ECO:0000313" key="2">
    <source>
        <dbReference type="Proteomes" id="UP000565572"/>
    </source>
</evidence>
<proteinExistence type="predicted"/>
<reference evidence="1 2" key="1">
    <citation type="submission" date="2020-08" db="EMBL/GenBank/DDBJ databases">
        <title>Sequencing the genomes of 1000 actinobacteria strains.</title>
        <authorList>
            <person name="Klenk H.-P."/>
        </authorList>
    </citation>
    <scope>NUCLEOTIDE SEQUENCE [LARGE SCALE GENOMIC DNA]</scope>
    <source>
        <strain evidence="1 2">DSM 11053</strain>
    </source>
</reference>
<accession>A0A7W5JSD1</accession>